<dbReference type="EMBL" id="JXJN01020567">
    <property type="status" value="NOT_ANNOTATED_CDS"/>
    <property type="molecule type" value="Genomic_DNA"/>
</dbReference>
<evidence type="ECO:0000256" key="1">
    <source>
        <dbReference type="SAM" id="MobiDB-lite"/>
    </source>
</evidence>
<accession>A0A1B0BU85</accession>
<proteinExistence type="predicted"/>
<evidence type="ECO:0000313" key="3">
    <source>
        <dbReference type="Proteomes" id="UP000092460"/>
    </source>
</evidence>
<organism evidence="2 3">
    <name type="scientific">Glossina palpalis gambiensis</name>
    <dbReference type="NCBI Taxonomy" id="67801"/>
    <lineage>
        <taxon>Eukaryota</taxon>
        <taxon>Metazoa</taxon>
        <taxon>Ecdysozoa</taxon>
        <taxon>Arthropoda</taxon>
        <taxon>Hexapoda</taxon>
        <taxon>Insecta</taxon>
        <taxon>Pterygota</taxon>
        <taxon>Neoptera</taxon>
        <taxon>Endopterygota</taxon>
        <taxon>Diptera</taxon>
        <taxon>Brachycera</taxon>
        <taxon>Muscomorpha</taxon>
        <taxon>Hippoboscoidea</taxon>
        <taxon>Glossinidae</taxon>
        <taxon>Glossina</taxon>
    </lineage>
</organism>
<reference evidence="2" key="2">
    <citation type="submission" date="2020-05" db="UniProtKB">
        <authorList>
            <consortium name="EnsemblMetazoa"/>
        </authorList>
    </citation>
    <scope>IDENTIFICATION</scope>
    <source>
        <strain evidence="2">IAEA</strain>
    </source>
</reference>
<dbReference type="VEuPathDB" id="VectorBase:GPPI040688"/>
<feature type="region of interest" description="Disordered" evidence="1">
    <location>
        <begin position="1"/>
        <end position="52"/>
    </location>
</feature>
<dbReference type="AlphaFoldDB" id="A0A1B0BU85"/>
<name>A0A1B0BU85_9MUSC</name>
<dbReference type="EnsemblMetazoa" id="GPPI040688-RA">
    <property type="protein sequence ID" value="GPPI040688-PA"/>
    <property type="gene ID" value="GPPI040688"/>
</dbReference>
<dbReference type="Proteomes" id="UP000092460">
    <property type="component" value="Unassembled WGS sequence"/>
</dbReference>
<keyword evidence="3" id="KW-1185">Reference proteome</keyword>
<sequence>METADDEPTTMVYLKSPDLFNNDSDDSDIIGPSTSDHAVQEANADKEEADADKQKYENRIAAYAAHLKEADADKQKYENRIAAYAAQLEEANADMEMLKRRIAAFEAQLNTQPDNVLADIEELRQAVKCLTTEDRIVQMSFDDVFTNNLAVYSRNPDTLIGCQYADDKQKDTCPHKTMIVFGVRSLATALNLILSVNPPPPPSKSNV</sequence>
<feature type="compositionally biased region" description="Basic and acidic residues" evidence="1">
    <location>
        <begin position="43"/>
        <end position="52"/>
    </location>
</feature>
<protein>
    <submittedName>
        <fullName evidence="2">Uncharacterized protein</fullName>
    </submittedName>
</protein>
<reference evidence="3" key="1">
    <citation type="submission" date="2015-01" db="EMBL/GenBank/DDBJ databases">
        <authorList>
            <person name="Aksoy S."/>
            <person name="Warren W."/>
            <person name="Wilson R.K."/>
        </authorList>
    </citation>
    <scope>NUCLEOTIDE SEQUENCE [LARGE SCALE GENOMIC DNA]</scope>
    <source>
        <strain evidence="3">IAEA</strain>
    </source>
</reference>
<evidence type="ECO:0000313" key="2">
    <source>
        <dbReference type="EnsemblMetazoa" id="GPPI040688-PA"/>
    </source>
</evidence>